<dbReference type="GO" id="GO:0005886">
    <property type="term" value="C:plasma membrane"/>
    <property type="evidence" value="ECO:0007669"/>
    <property type="project" value="UniProtKB-SubCell"/>
</dbReference>
<evidence type="ECO:0000256" key="7">
    <source>
        <dbReference type="ARBA" id="ARBA00023065"/>
    </source>
</evidence>
<keyword evidence="7" id="KW-0406">Ion transport</keyword>
<feature type="transmembrane region" description="Helical" evidence="10">
    <location>
        <begin position="153"/>
        <end position="175"/>
    </location>
</feature>
<feature type="transmembrane region" description="Helical" evidence="10">
    <location>
        <begin position="90"/>
        <end position="114"/>
    </location>
</feature>
<dbReference type="PIRSF" id="PIRSF006603">
    <property type="entry name" value="DinF"/>
    <property type="match status" value="1"/>
</dbReference>
<evidence type="ECO:0000256" key="6">
    <source>
        <dbReference type="ARBA" id="ARBA00022989"/>
    </source>
</evidence>
<feature type="transmembrane region" description="Helical" evidence="10">
    <location>
        <begin position="235"/>
        <end position="263"/>
    </location>
</feature>
<dbReference type="InterPro" id="IPR050222">
    <property type="entry name" value="MATE_MdtK"/>
</dbReference>
<feature type="transmembrane region" description="Helical" evidence="10">
    <location>
        <begin position="353"/>
        <end position="374"/>
    </location>
</feature>
<dbReference type="GO" id="GO:0042910">
    <property type="term" value="F:xenobiotic transmembrane transporter activity"/>
    <property type="evidence" value="ECO:0007669"/>
    <property type="project" value="InterPro"/>
</dbReference>
<evidence type="ECO:0000256" key="2">
    <source>
        <dbReference type="ARBA" id="ARBA00022448"/>
    </source>
</evidence>
<feature type="transmembrane region" description="Helical" evidence="10">
    <location>
        <begin position="310"/>
        <end position="333"/>
    </location>
</feature>
<evidence type="ECO:0000256" key="1">
    <source>
        <dbReference type="ARBA" id="ARBA00004651"/>
    </source>
</evidence>
<dbReference type="PANTHER" id="PTHR43298:SF2">
    <property type="entry name" value="FMN_FAD EXPORTER YEEO-RELATED"/>
    <property type="match status" value="1"/>
</dbReference>
<feature type="transmembrane region" description="Helical" evidence="10">
    <location>
        <begin position="187"/>
        <end position="209"/>
    </location>
</feature>
<evidence type="ECO:0000256" key="10">
    <source>
        <dbReference type="SAM" id="Phobius"/>
    </source>
</evidence>
<keyword evidence="2" id="KW-0813">Transport</keyword>
<keyword evidence="5 10" id="KW-0812">Transmembrane</keyword>
<dbReference type="GO" id="GO:0015297">
    <property type="term" value="F:antiporter activity"/>
    <property type="evidence" value="ECO:0007669"/>
    <property type="project" value="UniProtKB-KW"/>
</dbReference>
<sequence>MFKNEIKKTLILSLPIVVGQVGQLLMSVVDNVMVGKLGVQALAAASIANAMFILIMVIGFGLTVAVTPLTAMAYGAGNDKECGVILRQGLIVNVFFGILLCCVTLLLSECIRFLNQPKEIVGPASLYMKVLGGSMIPLMLFQSYRQFAEGVSYLKPAMFITLLANIVNILANWIFIYGHLGMPPLGLTGAGIATISSRTFMAIVLMVVIRKSSKMKRFDPTLNYRKIDFSMMRRLLAIGIPAGFQYFFEVSAFTASSIMIGWMGTVELAAHQIALNLASISFMIAMGISSAATIRVSNAVGQKNIHATRIAGFSATLLCAVFMASAGLIFILFRFFLPTLYISEKEVIDISAALLVIVAFFQISDGTQAVGLGILRGITDMKIPTLITLVAYWVIGLPSGYFLAFTCNMGIYGVWYGLLISLTASAFFMMIRFNAKSKQIIRIF</sequence>
<evidence type="ECO:0000313" key="12">
    <source>
        <dbReference type="Proteomes" id="UP000007347"/>
    </source>
</evidence>
<keyword evidence="6 10" id="KW-1133">Transmembrane helix</keyword>
<feature type="transmembrane region" description="Helical" evidence="10">
    <location>
        <begin position="41"/>
        <end position="69"/>
    </location>
</feature>
<name>K0NPM5_DESTT</name>
<dbReference type="KEGG" id="dto:TOL2_C39220"/>
<keyword evidence="4" id="KW-1003">Cell membrane</keyword>
<dbReference type="Pfam" id="PF01554">
    <property type="entry name" value="MatE"/>
    <property type="match status" value="2"/>
</dbReference>
<evidence type="ECO:0000256" key="3">
    <source>
        <dbReference type="ARBA" id="ARBA00022449"/>
    </source>
</evidence>
<evidence type="ECO:0000256" key="4">
    <source>
        <dbReference type="ARBA" id="ARBA00022475"/>
    </source>
</evidence>
<dbReference type="NCBIfam" id="TIGR00797">
    <property type="entry name" value="matE"/>
    <property type="match status" value="1"/>
</dbReference>
<keyword evidence="8 10" id="KW-0472">Membrane</keyword>
<dbReference type="HOGENOM" id="CLU_012893_6_3_7"/>
<dbReference type="RefSeq" id="WP_014959258.1">
    <property type="nucleotide sequence ID" value="NC_018645.1"/>
</dbReference>
<protein>
    <recommendedName>
        <fullName evidence="9">Multidrug-efflux transporter</fullName>
    </recommendedName>
</protein>
<feature type="transmembrane region" description="Helical" evidence="10">
    <location>
        <begin position="269"/>
        <end position="289"/>
    </location>
</feature>
<dbReference type="OrthoDB" id="9805232at2"/>
<dbReference type="EMBL" id="FO203503">
    <property type="protein sequence ID" value="CCK82078.1"/>
    <property type="molecule type" value="Genomic_DNA"/>
</dbReference>
<dbReference type="CDD" id="cd13131">
    <property type="entry name" value="MATE_NorM_like"/>
    <property type="match status" value="1"/>
</dbReference>
<dbReference type="GO" id="GO:0006811">
    <property type="term" value="P:monoatomic ion transport"/>
    <property type="evidence" value="ECO:0007669"/>
    <property type="project" value="UniProtKB-KW"/>
</dbReference>
<keyword evidence="12" id="KW-1185">Reference proteome</keyword>
<reference evidence="11 12" key="1">
    <citation type="journal article" date="2013" name="Environ. Microbiol.">
        <title>Complete genome, catabolic sub-proteomes and key-metabolites of Desulfobacula toluolica Tol2, a marine, aromatic compound-degrading, sulfate-reducing bacterium.</title>
        <authorList>
            <person name="Wohlbrand L."/>
            <person name="Jacob J.H."/>
            <person name="Kube M."/>
            <person name="Mussmann M."/>
            <person name="Jarling R."/>
            <person name="Beck A."/>
            <person name="Amann R."/>
            <person name="Wilkes H."/>
            <person name="Reinhardt R."/>
            <person name="Rabus R."/>
        </authorList>
    </citation>
    <scope>NUCLEOTIDE SEQUENCE [LARGE SCALE GENOMIC DNA]</scope>
    <source>
        <strain evidence="12">DSM 7467 / Tol2</strain>
    </source>
</reference>
<evidence type="ECO:0000256" key="5">
    <source>
        <dbReference type="ARBA" id="ARBA00022692"/>
    </source>
</evidence>
<evidence type="ECO:0000256" key="8">
    <source>
        <dbReference type="ARBA" id="ARBA00023136"/>
    </source>
</evidence>
<dbReference type="AlphaFoldDB" id="K0NPM5"/>
<dbReference type="InterPro" id="IPR048279">
    <property type="entry name" value="MdtK-like"/>
</dbReference>
<accession>K0NPM5</accession>
<feature type="transmembrane region" description="Helical" evidence="10">
    <location>
        <begin position="9"/>
        <end position="29"/>
    </location>
</feature>
<dbReference type="Proteomes" id="UP000007347">
    <property type="component" value="Chromosome"/>
</dbReference>
<evidence type="ECO:0000256" key="9">
    <source>
        <dbReference type="ARBA" id="ARBA00031636"/>
    </source>
</evidence>
<evidence type="ECO:0000313" key="11">
    <source>
        <dbReference type="EMBL" id="CCK82078.1"/>
    </source>
</evidence>
<feature type="transmembrane region" description="Helical" evidence="10">
    <location>
        <begin position="411"/>
        <end position="433"/>
    </location>
</feature>
<keyword evidence="3" id="KW-0050">Antiport</keyword>
<dbReference type="PANTHER" id="PTHR43298">
    <property type="entry name" value="MULTIDRUG RESISTANCE PROTEIN NORM-RELATED"/>
    <property type="match status" value="1"/>
</dbReference>
<gene>
    <name evidence="11" type="primary">matE</name>
    <name evidence="11" type="ordered locus">TOL2_C39220</name>
</gene>
<proteinExistence type="predicted"/>
<feature type="transmembrane region" description="Helical" evidence="10">
    <location>
        <begin position="386"/>
        <end position="405"/>
    </location>
</feature>
<dbReference type="InterPro" id="IPR002528">
    <property type="entry name" value="MATE_fam"/>
</dbReference>
<dbReference type="STRING" id="651182.TOL2_C39220"/>
<organism evidence="11 12">
    <name type="scientific">Desulfobacula toluolica (strain DSM 7467 / Tol2)</name>
    <dbReference type="NCBI Taxonomy" id="651182"/>
    <lineage>
        <taxon>Bacteria</taxon>
        <taxon>Pseudomonadati</taxon>
        <taxon>Thermodesulfobacteriota</taxon>
        <taxon>Desulfobacteria</taxon>
        <taxon>Desulfobacterales</taxon>
        <taxon>Desulfobacteraceae</taxon>
        <taxon>Desulfobacula</taxon>
    </lineage>
</organism>
<comment type="subcellular location">
    <subcellularLocation>
        <location evidence="1">Cell membrane</location>
        <topology evidence="1">Multi-pass membrane protein</topology>
    </subcellularLocation>
</comment>